<dbReference type="AlphaFoldDB" id="A0A858RE36"/>
<evidence type="ECO:0000256" key="5">
    <source>
        <dbReference type="ARBA" id="ARBA00023136"/>
    </source>
</evidence>
<proteinExistence type="predicted"/>
<evidence type="ECO:0000256" key="3">
    <source>
        <dbReference type="ARBA" id="ARBA00022692"/>
    </source>
</evidence>
<reference evidence="7 8" key="1">
    <citation type="submission" date="2020-04" db="EMBL/GenBank/DDBJ databases">
        <title>Luteolibacter sp. G-1-1-1 isolated from soil.</title>
        <authorList>
            <person name="Dahal R.H."/>
        </authorList>
    </citation>
    <scope>NUCLEOTIDE SEQUENCE [LARGE SCALE GENOMIC DNA]</scope>
    <source>
        <strain evidence="7 8">G-1-1-1</strain>
    </source>
</reference>
<keyword evidence="5 6" id="KW-0472">Membrane</keyword>
<keyword evidence="4 6" id="KW-1133">Transmembrane helix</keyword>
<evidence type="ECO:0000256" key="1">
    <source>
        <dbReference type="ARBA" id="ARBA00004141"/>
    </source>
</evidence>
<dbReference type="RefSeq" id="WP_169452801.1">
    <property type="nucleotide sequence ID" value="NZ_CP051774.1"/>
</dbReference>
<comment type="subcellular location">
    <subcellularLocation>
        <location evidence="1">Membrane</location>
        <topology evidence="1">Multi-pass membrane protein</topology>
    </subcellularLocation>
</comment>
<keyword evidence="2" id="KW-1003">Cell membrane</keyword>
<keyword evidence="8" id="KW-1185">Reference proteome</keyword>
<dbReference type="EMBL" id="CP051774">
    <property type="protein sequence ID" value="QJE94580.1"/>
    <property type="molecule type" value="Genomic_DNA"/>
</dbReference>
<dbReference type="Proteomes" id="UP000501812">
    <property type="component" value="Chromosome"/>
</dbReference>
<dbReference type="GO" id="GO:0016765">
    <property type="term" value="F:transferase activity, transferring alkyl or aryl (other than methyl) groups"/>
    <property type="evidence" value="ECO:0007669"/>
    <property type="project" value="InterPro"/>
</dbReference>
<dbReference type="PROSITE" id="PS51257">
    <property type="entry name" value="PROKAR_LIPOPROTEIN"/>
    <property type="match status" value="1"/>
</dbReference>
<protein>
    <submittedName>
        <fullName evidence="7">UbiA family prenyltransferase</fullName>
    </submittedName>
</protein>
<evidence type="ECO:0000256" key="2">
    <source>
        <dbReference type="ARBA" id="ARBA00022475"/>
    </source>
</evidence>
<feature type="transmembrane region" description="Helical" evidence="6">
    <location>
        <begin position="279"/>
        <end position="298"/>
    </location>
</feature>
<evidence type="ECO:0000256" key="6">
    <source>
        <dbReference type="SAM" id="Phobius"/>
    </source>
</evidence>
<sequence length="300" mass="33758">MTILQRLWTYQKERFPLFAHGPLIAAFSACAVSFSSLIRHAPPPGWDMYLTAFVVCLLMFLQLRIADEFKDAEDDARWRPYRPVPRGLIKLSELRILFIVTAAIQLGLVLWLDPRLTWVLGIAWTYLALMSVEFFCRDWLKARPIVYLVSHMGIMPLVDFFGTACEWLPRAGSPPGGLGWFLAASFFNGIVIELGRKLRQPADEEEGVETYSRLWGMKGGVLVWLATLAVTFTCAVVASQAIHFMRPVCIGLGLVFGFALCTGWRYLAKGASGKKIEMISGIWTLALYLLLGLIPLWLHS</sequence>
<dbReference type="GO" id="GO:0016020">
    <property type="term" value="C:membrane"/>
    <property type="evidence" value="ECO:0007669"/>
    <property type="project" value="UniProtKB-SubCell"/>
</dbReference>
<dbReference type="InterPro" id="IPR044878">
    <property type="entry name" value="UbiA_sf"/>
</dbReference>
<organism evidence="7 8">
    <name type="scientific">Luteolibacter luteus</name>
    <dbReference type="NCBI Taxonomy" id="2728835"/>
    <lineage>
        <taxon>Bacteria</taxon>
        <taxon>Pseudomonadati</taxon>
        <taxon>Verrucomicrobiota</taxon>
        <taxon>Verrucomicrobiia</taxon>
        <taxon>Verrucomicrobiales</taxon>
        <taxon>Verrucomicrobiaceae</taxon>
        <taxon>Luteolibacter</taxon>
    </lineage>
</organism>
<evidence type="ECO:0000256" key="4">
    <source>
        <dbReference type="ARBA" id="ARBA00022989"/>
    </source>
</evidence>
<dbReference type="KEGG" id="luo:HHL09_01875"/>
<dbReference type="InterPro" id="IPR000537">
    <property type="entry name" value="UbiA_prenyltransferase"/>
</dbReference>
<accession>A0A858RE36</accession>
<evidence type="ECO:0000313" key="7">
    <source>
        <dbReference type="EMBL" id="QJE94580.1"/>
    </source>
</evidence>
<name>A0A858RE36_9BACT</name>
<evidence type="ECO:0000313" key="8">
    <source>
        <dbReference type="Proteomes" id="UP000501812"/>
    </source>
</evidence>
<gene>
    <name evidence="7" type="ORF">HHL09_01875</name>
</gene>
<feature type="transmembrane region" description="Helical" evidence="6">
    <location>
        <begin position="48"/>
        <end position="66"/>
    </location>
</feature>
<feature type="transmembrane region" description="Helical" evidence="6">
    <location>
        <begin position="244"/>
        <end position="267"/>
    </location>
</feature>
<feature type="transmembrane region" description="Helical" evidence="6">
    <location>
        <begin position="87"/>
        <end position="112"/>
    </location>
</feature>
<feature type="transmembrane region" description="Helical" evidence="6">
    <location>
        <begin position="215"/>
        <end position="238"/>
    </location>
</feature>
<keyword evidence="7" id="KW-0808">Transferase</keyword>
<feature type="transmembrane region" description="Helical" evidence="6">
    <location>
        <begin position="118"/>
        <end position="136"/>
    </location>
</feature>
<keyword evidence="3 6" id="KW-0812">Transmembrane</keyword>
<dbReference type="Pfam" id="PF01040">
    <property type="entry name" value="UbiA"/>
    <property type="match status" value="1"/>
</dbReference>
<dbReference type="Gene3D" id="1.10.357.140">
    <property type="entry name" value="UbiA prenyltransferase"/>
    <property type="match status" value="1"/>
</dbReference>
<feature type="transmembrane region" description="Helical" evidence="6">
    <location>
        <begin position="21"/>
        <end position="42"/>
    </location>
</feature>